<dbReference type="PANTHER" id="PTHR17630">
    <property type="entry name" value="DIENELACTONE HYDROLASE"/>
    <property type="match status" value="1"/>
</dbReference>
<dbReference type="InterPro" id="IPR002925">
    <property type="entry name" value="Dienelactn_hydro"/>
</dbReference>
<dbReference type="Pfam" id="PF01738">
    <property type="entry name" value="DLH"/>
    <property type="match status" value="1"/>
</dbReference>
<name>A0A7S4WDC1_9STRA</name>
<evidence type="ECO:0000313" key="3">
    <source>
        <dbReference type="EMBL" id="CAE4663551.1"/>
    </source>
</evidence>
<dbReference type="SUPFAM" id="SSF53474">
    <property type="entry name" value="alpha/beta-Hydrolases"/>
    <property type="match status" value="1"/>
</dbReference>
<feature type="signal peptide" evidence="1">
    <location>
        <begin position="1"/>
        <end position="16"/>
    </location>
</feature>
<evidence type="ECO:0000259" key="2">
    <source>
        <dbReference type="Pfam" id="PF01738"/>
    </source>
</evidence>
<dbReference type="GO" id="GO:0016787">
    <property type="term" value="F:hydrolase activity"/>
    <property type="evidence" value="ECO:0007669"/>
    <property type="project" value="InterPro"/>
</dbReference>
<dbReference type="EMBL" id="HBNS01058402">
    <property type="protein sequence ID" value="CAE4663551.1"/>
    <property type="molecule type" value="Transcribed_RNA"/>
</dbReference>
<dbReference type="AlphaFoldDB" id="A0A7S4WDC1"/>
<keyword evidence="1" id="KW-0732">Signal</keyword>
<gene>
    <name evidence="3" type="ORF">DBRI00130_LOCUS42007</name>
</gene>
<proteinExistence type="predicted"/>
<dbReference type="Gene3D" id="3.40.50.1820">
    <property type="entry name" value="alpha/beta hydrolase"/>
    <property type="match status" value="1"/>
</dbReference>
<reference evidence="3" key="1">
    <citation type="submission" date="2021-01" db="EMBL/GenBank/DDBJ databases">
        <authorList>
            <person name="Corre E."/>
            <person name="Pelletier E."/>
            <person name="Niang G."/>
            <person name="Scheremetjew M."/>
            <person name="Finn R."/>
            <person name="Kale V."/>
            <person name="Holt S."/>
            <person name="Cochrane G."/>
            <person name="Meng A."/>
            <person name="Brown T."/>
            <person name="Cohen L."/>
        </authorList>
    </citation>
    <scope>NUCLEOTIDE SEQUENCE</scope>
    <source>
        <strain evidence="3">GSO104</strain>
    </source>
</reference>
<feature type="chain" id="PRO_5030583261" description="Dienelactone hydrolase domain-containing protein" evidence="1">
    <location>
        <begin position="17"/>
        <end position="254"/>
    </location>
</feature>
<feature type="domain" description="Dienelactone hydrolase" evidence="2">
    <location>
        <begin position="42"/>
        <end position="252"/>
    </location>
</feature>
<organism evidence="3">
    <name type="scientific">Ditylum brightwellii</name>
    <dbReference type="NCBI Taxonomy" id="49249"/>
    <lineage>
        <taxon>Eukaryota</taxon>
        <taxon>Sar</taxon>
        <taxon>Stramenopiles</taxon>
        <taxon>Ochrophyta</taxon>
        <taxon>Bacillariophyta</taxon>
        <taxon>Mediophyceae</taxon>
        <taxon>Lithodesmiophycidae</taxon>
        <taxon>Lithodesmiales</taxon>
        <taxon>Lithodesmiaceae</taxon>
        <taxon>Ditylum</taxon>
    </lineage>
</organism>
<dbReference type="PANTHER" id="PTHR17630:SF44">
    <property type="entry name" value="PROTEIN AIM2"/>
    <property type="match status" value="1"/>
</dbReference>
<protein>
    <recommendedName>
        <fullName evidence="2">Dienelactone hydrolase domain-containing protein</fullName>
    </recommendedName>
</protein>
<dbReference type="InterPro" id="IPR029058">
    <property type="entry name" value="AB_hydrolase_fold"/>
</dbReference>
<evidence type="ECO:0000256" key="1">
    <source>
        <dbReference type="SAM" id="SignalP"/>
    </source>
</evidence>
<accession>A0A7S4WDC1</accession>
<sequence length="254" mass="27864">MILLLQLTCCTPSAWELQQEDHESYSPSGIDTIVGSEKAPVYYIESLSASNKAIVIFPDIYGFSSRLRKIADTLAAKGFHVMLLDCFHGDTAEGKPDLLAWLTKFPHESILQDINAGLEFLLTKGVKEGEVSAIGFCWGGWAIAKSASEGISWKSGVSPHPSTKLEKFAFGMDEELMFSKVSMPFLLMPAGEDPDILKPGSSVVKKLEEAGGASVPFESMRHGWVSRGDLSIPDVKENIEKALAQMLEFIEKQY</sequence>